<evidence type="ECO:0000259" key="3">
    <source>
        <dbReference type="Pfam" id="PF06791"/>
    </source>
</evidence>
<gene>
    <name evidence="5" type="ORF">LMG26690_01327</name>
</gene>
<name>A0A6S6ZMK8_9BURK</name>
<feature type="region of interest" description="Disordered" evidence="2">
    <location>
        <begin position="393"/>
        <end position="419"/>
    </location>
</feature>
<reference evidence="5 6" key="1">
    <citation type="submission" date="2020-04" db="EMBL/GenBank/DDBJ databases">
        <authorList>
            <person name="De Canck E."/>
        </authorList>
    </citation>
    <scope>NUCLEOTIDE SEQUENCE [LARGE SCALE GENOMIC DNA]</scope>
    <source>
        <strain evidence="5 6">LMG 26690</strain>
    </source>
</reference>
<accession>A0A6S6ZMK8</accession>
<dbReference type="EMBL" id="CADIJM010000002">
    <property type="protein sequence ID" value="CAB3675987.1"/>
    <property type="molecule type" value="Genomic_DNA"/>
</dbReference>
<dbReference type="Pfam" id="PF06791">
    <property type="entry name" value="TMP_2"/>
    <property type="match status" value="1"/>
</dbReference>
<dbReference type="Proteomes" id="UP000494214">
    <property type="component" value="Unassembled WGS sequence"/>
</dbReference>
<evidence type="ECO:0008006" key="7">
    <source>
        <dbReference type="Google" id="ProtNLM"/>
    </source>
</evidence>
<dbReference type="NCBIfam" id="TIGR01541">
    <property type="entry name" value="tape_meas_lam_C"/>
    <property type="match status" value="1"/>
</dbReference>
<evidence type="ECO:0000313" key="6">
    <source>
        <dbReference type="Proteomes" id="UP000494214"/>
    </source>
</evidence>
<feature type="coiled-coil region" evidence="1">
    <location>
        <begin position="542"/>
        <end position="569"/>
    </location>
</feature>
<dbReference type="InterPro" id="IPR009628">
    <property type="entry name" value="Phage_tape_measure_N"/>
</dbReference>
<evidence type="ECO:0000313" key="5">
    <source>
        <dbReference type="EMBL" id="CAB3675987.1"/>
    </source>
</evidence>
<evidence type="ECO:0000256" key="2">
    <source>
        <dbReference type="SAM" id="MobiDB-lite"/>
    </source>
</evidence>
<evidence type="ECO:0000256" key="1">
    <source>
        <dbReference type="SAM" id="Coils"/>
    </source>
</evidence>
<feature type="coiled-coil region" evidence="1">
    <location>
        <begin position="456"/>
        <end position="483"/>
    </location>
</feature>
<feature type="domain" description="Bacteriophage tail tape measure N-terminal" evidence="3">
    <location>
        <begin position="105"/>
        <end position="307"/>
    </location>
</feature>
<feature type="region of interest" description="Disordered" evidence="2">
    <location>
        <begin position="912"/>
        <end position="941"/>
    </location>
</feature>
<keyword evidence="1" id="KW-0175">Coiled coil</keyword>
<dbReference type="InterPro" id="IPR006431">
    <property type="entry name" value="Phage_tape_meas_C"/>
</dbReference>
<feature type="domain" description="Bacteriophage tail tape measure C-terminal" evidence="4">
    <location>
        <begin position="698"/>
        <end position="772"/>
    </location>
</feature>
<proteinExistence type="predicted"/>
<sequence>MAQESIGTARLDIVVDTSQFDAAIASAKRGTSDMSQSAQADYTKLAAAERRRVDALVRQADTIGMTRKEQILYNASLRGVPTSILDELKTKLSATGSAAAGATKQMNQYGVSAAQQAAALRGVPAQLTDIVVSLQGGQQPLTVLLQQGGQLKDMFGGIVPAARALGSTIMGLVNPWTVAAAAVAVFSTALASGKGEQQEFTDTLILSGNAAGQTAAGMSNLATRIADVAGSRGKAVDALNLIAASGKIAGQNFAVVGEAAVEMNRVTGKAISDTVQEFETLRGKPAEAIAALNEQQHFLTLETYQQIASLERQGRSQEAAALAQRTYADAVKQQAAEVRENLGTLETAWDAVKQGASSAWEAMKSLGRAPSFDDLTSKLRAVNAELVQMRANATPQTDESQAFFGDGGRGARRRARPLEQESRRLTAETAMLQQQADEAAIVGLQKRQEAEKIAAAARLSALAKETETNRQKREREIAQVKKDADITGASLETQKKLIDQINDKYKDPAVKAYTEDAATKLLQQYREAEASLLAQITSEGKLATWGQKRAEFEQQIADLKDKKVLTADQKSLLAQEDLLRRQLDLNVAAEKELRTKQETAKVEALRASLAGSRDLEQQQYDDQVAGLGRGNRAQEELRARQGILRDYQRQKAQFDRSMASGQISQETYQSETALLQEHLQLRLEMQQKYFDQVREAQGDWRNGATSALENYLDSASDIAGQTNALFSNAFQGMEDAIVRFATTGKLSFKDFATSIISDLARIAARQAIVGMLSRLVGGLGGASAGIGGATAADVAGAGDGLMFLSGGGYTGDAPRNKITGLVHGQEYVLNAAATSRIGRQALDAMNAGAPIALGGLDAGFTKPLMSSVSSAVPQQMPRITIHNNGTPQEYRAEQLTRDDVVLIARDQVFSQGPQMMESQLGRPNSRGARAMSKNFKTERKR</sequence>
<evidence type="ECO:0000259" key="4">
    <source>
        <dbReference type="Pfam" id="PF09718"/>
    </source>
</evidence>
<dbReference type="AlphaFoldDB" id="A0A6S6ZMK8"/>
<dbReference type="Pfam" id="PF09718">
    <property type="entry name" value="Tape_meas_lam_C"/>
    <property type="match status" value="1"/>
</dbReference>
<keyword evidence="6" id="KW-1185">Reference proteome</keyword>
<organism evidence="5 6">
    <name type="scientific">Achromobacter animicus</name>
    <dbReference type="NCBI Taxonomy" id="1389935"/>
    <lineage>
        <taxon>Bacteria</taxon>
        <taxon>Pseudomonadati</taxon>
        <taxon>Pseudomonadota</taxon>
        <taxon>Betaproteobacteria</taxon>
        <taxon>Burkholderiales</taxon>
        <taxon>Alcaligenaceae</taxon>
        <taxon>Achromobacter</taxon>
    </lineage>
</organism>
<protein>
    <recommendedName>
        <fullName evidence="7">Phage tail tape measure protein</fullName>
    </recommendedName>
</protein>
<dbReference type="Pfam" id="PF24622">
    <property type="entry name" value="TMP_4"/>
    <property type="match status" value="1"/>
</dbReference>
<dbReference type="RefSeq" id="WP_175122331.1">
    <property type="nucleotide sequence ID" value="NZ_CADIJM010000002.1"/>
</dbReference>